<gene>
    <name evidence="3" type="ORF">PECAL_4P19280</name>
</gene>
<dbReference type="Gene3D" id="3.40.50.10860">
    <property type="entry name" value="Leucine Dehydrogenase, chain A, domain 1"/>
    <property type="match status" value="2"/>
</dbReference>
<dbReference type="OrthoDB" id="41403at2759"/>
<dbReference type="GO" id="GO:0009113">
    <property type="term" value="P:purine nucleobase biosynthetic process"/>
    <property type="evidence" value="ECO:0007669"/>
    <property type="project" value="TreeGrafter"/>
</dbReference>
<dbReference type="AlphaFoldDB" id="A0A8J2SQ14"/>
<dbReference type="Proteomes" id="UP000789595">
    <property type="component" value="Unassembled WGS sequence"/>
</dbReference>
<dbReference type="Pfam" id="PF00763">
    <property type="entry name" value="THF_DHG_CYH"/>
    <property type="match status" value="1"/>
</dbReference>
<dbReference type="InterPro" id="IPR020630">
    <property type="entry name" value="THF_DH/CycHdrlase_cat_dom"/>
</dbReference>
<organism evidence="3 4">
    <name type="scientific">Pelagomonas calceolata</name>
    <dbReference type="NCBI Taxonomy" id="35677"/>
    <lineage>
        <taxon>Eukaryota</taxon>
        <taxon>Sar</taxon>
        <taxon>Stramenopiles</taxon>
        <taxon>Ochrophyta</taxon>
        <taxon>Pelagophyceae</taxon>
        <taxon>Pelagomonadales</taxon>
        <taxon>Pelagomonadaceae</taxon>
        <taxon>Pelagomonas</taxon>
    </lineage>
</organism>
<sequence length="365" mass="39771">MPVSVNKIDTSVVAETLRQQIREDVAIVPGARPRLVGFLANKDPAARKYAEWTGRACTKDGIDYVLKEVEACDLEGALKEANEDAGVHGRGGAPDSLVDLHTGILIYYPVFGAEPSFYGGSMDDQLRDNIEPTKDVEGLCKKYRDNLYRNVRRVDKWRRSVVPCTPLAVVKCLEHCGQHTGAKDSGMAGKVVAVVNRSEVVGRPLAAMLANDGATVYSIDIDSIYVMERGRMTRTDVTPDDAIKAADVVVLGVPSPQYKLPVATLKKGAVVVNVSGFKNLGDAQEGDDADYTYIPLVGRVTVACLERNLLTLYKQYHVGKISLRYRLAEEVSKLGDVLGDEASATKRHYVLAGLGVALLYAFLKR</sequence>
<dbReference type="InterPro" id="IPR036291">
    <property type="entry name" value="NAD(P)-bd_dom_sf"/>
</dbReference>
<dbReference type="GO" id="GO:0035999">
    <property type="term" value="P:tetrahydrofolate interconversion"/>
    <property type="evidence" value="ECO:0007669"/>
    <property type="project" value="TreeGrafter"/>
</dbReference>
<dbReference type="SUPFAM" id="SSF51735">
    <property type="entry name" value="NAD(P)-binding Rossmann-fold domains"/>
    <property type="match status" value="1"/>
</dbReference>
<dbReference type="InterPro" id="IPR046346">
    <property type="entry name" value="Aminoacid_DH-like_N_sf"/>
</dbReference>
<dbReference type="SUPFAM" id="SSF53223">
    <property type="entry name" value="Aminoacid dehydrogenase-like, N-terminal domain"/>
    <property type="match status" value="1"/>
</dbReference>
<feature type="domain" description="Tetrahydrofolate dehydrogenase/cyclohydrolase NAD(P)-binding" evidence="2">
    <location>
        <begin position="163"/>
        <end position="315"/>
    </location>
</feature>
<dbReference type="EMBL" id="CAKKNE010000004">
    <property type="protein sequence ID" value="CAH0374630.1"/>
    <property type="molecule type" value="Genomic_DNA"/>
</dbReference>
<evidence type="ECO:0000259" key="2">
    <source>
        <dbReference type="Pfam" id="PF02882"/>
    </source>
</evidence>
<dbReference type="GO" id="GO:0004487">
    <property type="term" value="F:methylenetetrahydrofolate dehydrogenase (NAD+) activity"/>
    <property type="evidence" value="ECO:0007669"/>
    <property type="project" value="TreeGrafter"/>
</dbReference>
<name>A0A8J2SQ14_9STRA</name>
<dbReference type="PANTHER" id="PTHR48099">
    <property type="entry name" value="C-1-TETRAHYDROFOLATE SYNTHASE, CYTOPLASMIC-RELATED"/>
    <property type="match status" value="1"/>
</dbReference>
<reference evidence="3" key="1">
    <citation type="submission" date="2021-11" db="EMBL/GenBank/DDBJ databases">
        <authorList>
            <consortium name="Genoscope - CEA"/>
            <person name="William W."/>
        </authorList>
    </citation>
    <scope>NUCLEOTIDE SEQUENCE</scope>
</reference>
<dbReference type="Pfam" id="PF02882">
    <property type="entry name" value="THF_DHG_CYH_C"/>
    <property type="match status" value="1"/>
</dbReference>
<proteinExistence type="predicted"/>
<evidence type="ECO:0000313" key="3">
    <source>
        <dbReference type="EMBL" id="CAH0374630.1"/>
    </source>
</evidence>
<evidence type="ECO:0000259" key="1">
    <source>
        <dbReference type="Pfam" id="PF00763"/>
    </source>
</evidence>
<feature type="domain" description="Tetrahydrofolate dehydrogenase/cyclohydrolase catalytic" evidence="1">
    <location>
        <begin position="8"/>
        <end position="89"/>
    </location>
</feature>
<protein>
    <recommendedName>
        <fullName evidence="5">Tetrahydrofolate dehydrogenase/cyclohydrolase NAD(P)-binding domain-containing protein</fullName>
    </recommendedName>
</protein>
<dbReference type="PANTHER" id="PTHR48099:SF3">
    <property type="entry name" value="METHYLENETETRAHYDROFOLATE DEHYDROGENASE [NAD(+)]"/>
    <property type="match status" value="1"/>
</dbReference>
<keyword evidence="4" id="KW-1185">Reference proteome</keyword>
<dbReference type="Gene3D" id="3.40.50.720">
    <property type="entry name" value="NAD(P)-binding Rossmann-like Domain"/>
    <property type="match status" value="1"/>
</dbReference>
<accession>A0A8J2SQ14</accession>
<dbReference type="InterPro" id="IPR020631">
    <property type="entry name" value="THF_DH/CycHdrlase_NAD-bd_dom"/>
</dbReference>
<dbReference type="GO" id="GO:0005829">
    <property type="term" value="C:cytosol"/>
    <property type="evidence" value="ECO:0007669"/>
    <property type="project" value="TreeGrafter"/>
</dbReference>
<comment type="caution">
    <text evidence="3">The sequence shown here is derived from an EMBL/GenBank/DDBJ whole genome shotgun (WGS) entry which is preliminary data.</text>
</comment>
<dbReference type="GO" id="GO:0004477">
    <property type="term" value="F:methenyltetrahydrofolate cyclohydrolase activity"/>
    <property type="evidence" value="ECO:0007669"/>
    <property type="project" value="TreeGrafter"/>
</dbReference>
<dbReference type="GO" id="GO:0004488">
    <property type="term" value="F:methylenetetrahydrofolate dehydrogenase (NADP+) activity"/>
    <property type="evidence" value="ECO:0007669"/>
    <property type="project" value="InterPro"/>
</dbReference>
<evidence type="ECO:0000313" key="4">
    <source>
        <dbReference type="Proteomes" id="UP000789595"/>
    </source>
</evidence>
<evidence type="ECO:0008006" key="5">
    <source>
        <dbReference type="Google" id="ProtNLM"/>
    </source>
</evidence>